<dbReference type="Gene3D" id="2.40.160.210">
    <property type="entry name" value="Acyl-CoA thioesterase, double hotdog domain"/>
    <property type="match status" value="1"/>
</dbReference>
<dbReference type="CDD" id="cd03444">
    <property type="entry name" value="Thioesterase_II_repeat1"/>
    <property type="match status" value="1"/>
</dbReference>
<keyword evidence="3" id="KW-0378">Hydrolase</keyword>
<keyword evidence="4" id="KW-0443">Lipid metabolism</keyword>
<dbReference type="HOGENOM" id="CLU_032690_0_0_7"/>
<dbReference type="Proteomes" id="UP000007073">
    <property type="component" value="Chromosome"/>
</dbReference>
<evidence type="ECO:0000256" key="5">
    <source>
        <dbReference type="ARBA" id="ARBA00038894"/>
    </source>
</evidence>
<evidence type="ECO:0000256" key="2">
    <source>
        <dbReference type="ARBA" id="ARBA00011881"/>
    </source>
</evidence>
<dbReference type="CDD" id="cd03445">
    <property type="entry name" value="Thioesterase_II_repeat2"/>
    <property type="match status" value="1"/>
</dbReference>
<evidence type="ECO:0000256" key="7">
    <source>
        <dbReference type="ARBA" id="ARBA00071120"/>
    </source>
</evidence>
<dbReference type="InterPro" id="IPR029069">
    <property type="entry name" value="HotDog_dom_sf"/>
</dbReference>
<proteinExistence type="inferred from homology"/>
<dbReference type="InterPro" id="IPR025652">
    <property type="entry name" value="TesB_C"/>
</dbReference>
<dbReference type="PANTHER" id="PTHR11066">
    <property type="entry name" value="ACYL-COA THIOESTERASE"/>
    <property type="match status" value="1"/>
</dbReference>
<dbReference type="EC" id="3.1.2.20" evidence="5"/>
<evidence type="ECO:0000259" key="9">
    <source>
        <dbReference type="Pfam" id="PF02551"/>
    </source>
</evidence>
<dbReference type="RefSeq" id="WP_011365993.1">
    <property type="nucleotide sequence ID" value="NC_007517.1"/>
</dbReference>
<dbReference type="STRING" id="269799.Gmet_2238"/>
<dbReference type="FunFam" id="2.40.160.210:FF:000001">
    <property type="entry name" value="Acyl-CoA thioesterase II"/>
    <property type="match status" value="1"/>
</dbReference>
<dbReference type="Pfam" id="PF02551">
    <property type="entry name" value="Acyl_CoA_thio"/>
    <property type="match status" value="1"/>
</dbReference>
<evidence type="ECO:0000256" key="3">
    <source>
        <dbReference type="ARBA" id="ARBA00022801"/>
    </source>
</evidence>
<dbReference type="eggNOG" id="COG1946">
    <property type="taxonomic scope" value="Bacteria"/>
</dbReference>
<evidence type="ECO:0000259" key="10">
    <source>
        <dbReference type="Pfam" id="PF13622"/>
    </source>
</evidence>
<reference evidence="11 12" key="1">
    <citation type="submission" date="2005-10" db="EMBL/GenBank/DDBJ databases">
        <title>Complete sequence of Geobacter metallireducens GS-15.</title>
        <authorList>
            <consortium name="US DOE Joint Genome Institute"/>
            <person name="Copeland A."/>
            <person name="Lucas S."/>
            <person name="Lapidus A."/>
            <person name="Barry K."/>
            <person name="Detter J.C."/>
            <person name="Glavina T."/>
            <person name="Hammon N."/>
            <person name="Israni S."/>
            <person name="Pitluck S."/>
            <person name="Di Bartolo G."/>
            <person name="Chain P."/>
            <person name="Schmutz J."/>
            <person name="Larimer F."/>
            <person name="Land M."/>
            <person name="Kyrpides N."/>
            <person name="Ivanova N."/>
            <person name="Richardson P."/>
        </authorList>
    </citation>
    <scope>NUCLEOTIDE SEQUENCE [LARGE SCALE GENOMIC DNA]</scope>
    <source>
        <strain evidence="12">ATCC 53774 / DSM 7210 / GS-15</strain>
    </source>
</reference>
<evidence type="ECO:0000256" key="4">
    <source>
        <dbReference type="ARBA" id="ARBA00023098"/>
    </source>
</evidence>
<comment type="subunit">
    <text evidence="2">Homotetramer.</text>
</comment>
<feature type="domain" description="Acyl-CoA thioesterase-like N-terminal HotDog" evidence="10">
    <location>
        <begin position="30"/>
        <end position="105"/>
    </location>
</feature>
<dbReference type="InterPro" id="IPR042171">
    <property type="entry name" value="Acyl-CoA_hotdog"/>
</dbReference>
<dbReference type="AlphaFoldDB" id="Q39TF9"/>
<dbReference type="SUPFAM" id="SSF54637">
    <property type="entry name" value="Thioesterase/thiol ester dehydrase-isomerase"/>
    <property type="match status" value="2"/>
</dbReference>
<dbReference type="PANTHER" id="PTHR11066:SF34">
    <property type="entry name" value="ACYL-COENZYME A THIOESTERASE 8"/>
    <property type="match status" value="1"/>
</dbReference>
<sequence>MKQILPEILELEQIEENLYRGLSQNLGVNRIYGGQVLGQALAAAGKTVIGRKAHSFHAYFLLMGDNKLPVMYEVDRIHEGHSFATRRVVAIQRGRAIFAMTASFQIEEKGLEHQASMPEVPAPEELPTLVETLGKMAAPNRRLQNFFNNFPIEIRPVKPVNPYASGMYLPFSSVWLRSTDRLSDCVGFHQAALAYASDYGLITTAGLPHDVPSQKGKYLEASLDHALWYHRDFRMDEWVLYVAESPSASNARGFSQGQFFSRDGRLIASVAQEGLIRERRLSVA</sequence>
<dbReference type="GO" id="GO:0009062">
    <property type="term" value="P:fatty acid catabolic process"/>
    <property type="evidence" value="ECO:0007669"/>
    <property type="project" value="TreeGrafter"/>
</dbReference>
<gene>
    <name evidence="11" type="ordered locus">Gmet_2238</name>
</gene>
<comment type="catalytic activity">
    <reaction evidence="6">
        <text>a fatty acyl-CoA + H2O = a fatty acid + CoA + H(+)</text>
        <dbReference type="Rhea" id="RHEA:16781"/>
        <dbReference type="ChEBI" id="CHEBI:15377"/>
        <dbReference type="ChEBI" id="CHEBI:15378"/>
        <dbReference type="ChEBI" id="CHEBI:28868"/>
        <dbReference type="ChEBI" id="CHEBI:57287"/>
        <dbReference type="ChEBI" id="CHEBI:77636"/>
        <dbReference type="EC" id="3.1.2.20"/>
    </reaction>
    <physiologicalReaction direction="left-to-right" evidence="6">
        <dbReference type="Rhea" id="RHEA:16782"/>
    </physiologicalReaction>
</comment>
<comment type="similarity">
    <text evidence="1">Belongs to the C/M/P thioester hydrolase family.</text>
</comment>
<reference evidence="11 12" key="2">
    <citation type="journal article" date="2009" name="BMC Microbiol.">
        <title>The genome sequence of Geobacter metallireducens: features of metabolism, physiology and regulation common and dissimilar to Geobacter sulfurreducens.</title>
        <authorList>
            <person name="Aklujkar M."/>
            <person name="Krushkal J."/>
            <person name="DiBartolo G."/>
            <person name="Lapidus A."/>
            <person name="Land M.L."/>
            <person name="Lovley D.R."/>
        </authorList>
    </citation>
    <scope>NUCLEOTIDE SEQUENCE [LARGE SCALE GENOMIC DNA]</scope>
    <source>
        <strain evidence="12">ATCC 53774 / DSM 7210 / GS-15</strain>
    </source>
</reference>
<dbReference type="KEGG" id="gme:Gmet_2238"/>
<dbReference type="InterPro" id="IPR003703">
    <property type="entry name" value="Acyl_CoA_thio"/>
</dbReference>
<evidence type="ECO:0000256" key="8">
    <source>
        <dbReference type="ARBA" id="ARBA00079653"/>
    </source>
</evidence>
<name>Q39TF9_GEOMG</name>
<evidence type="ECO:0000256" key="6">
    <source>
        <dbReference type="ARBA" id="ARBA00050943"/>
    </source>
</evidence>
<dbReference type="GO" id="GO:0006637">
    <property type="term" value="P:acyl-CoA metabolic process"/>
    <property type="evidence" value="ECO:0007669"/>
    <property type="project" value="InterPro"/>
</dbReference>
<dbReference type="InterPro" id="IPR049449">
    <property type="entry name" value="TesB_ACOT8-like_N"/>
</dbReference>
<dbReference type="GO" id="GO:0005829">
    <property type="term" value="C:cytosol"/>
    <property type="evidence" value="ECO:0007669"/>
    <property type="project" value="TreeGrafter"/>
</dbReference>
<dbReference type="EMBL" id="CP000148">
    <property type="protein sequence ID" value="ABB32465.1"/>
    <property type="molecule type" value="Genomic_DNA"/>
</dbReference>
<feature type="domain" description="Acyl-CoA thioesterase 2 C-terminal" evidence="9">
    <location>
        <begin position="146"/>
        <end position="275"/>
    </location>
</feature>
<dbReference type="Pfam" id="PF13622">
    <property type="entry name" value="4HBT_3"/>
    <property type="match status" value="1"/>
</dbReference>
<evidence type="ECO:0000256" key="1">
    <source>
        <dbReference type="ARBA" id="ARBA00006538"/>
    </source>
</evidence>
<organism evidence="11 12">
    <name type="scientific">Geobacter metallireducens (strain ATCC 53774 / DSM 7210 / GS-15)</name>
    <dbReference type="NCBI Taxonomy" id="269799"/>
    <lineage>
        <taxon>Bacteria</taxon>
        <taxon>Pseudomonadati</taxon>
        <taxon>Thermodesulfobacteriota</taxon>
        <taxon>Desulfuromonadia</taxon>
        <taxon>Geobacterales</taxon>
        <taxon>Geobacteraceae</taxon>
        <taxon>Geobacter</taxon>
    </lineage>
</organism>
<dbReference type="GO" id="GO:0047617">
    <property type="term" value="F:fatty acyl-CoA hydrolase activity"/>
    <property type="evidence" value="ECO:0007669"/>
    <property type="project" value="UniProtKB-EC"/>
</dbReference>
<keyword evidence="12" id="KW-1185">Reference proteome</keyword>
<evidence type="ECO:0000313" key="12">
    <source>
        <dbReference type="Proteomes" id="UP000007073"/>
    </source>
</evidence>
<evidence type="ECO:0000313" key="11">
    <source>
        <dbReference type="EMBL" id="ABB32465.1"/>
    </source>
</evidence>
<accession>Q39TF9</accession>
<protein>
    <recommendedName>
        <fullName evidence="7">Acyl-CoA thioesterase 2</fullName>
        <ecNumber evidence="5">3.1.2.20</ecNumber>
    </recommendedName>
    <alternativeName>
        <fullName evidence="8">Thioesterase II</fullName>
    </alternativeName>
</protein>